<comment type="function">
    <text evidence="2">Functions as a ribosomal silencing factor. Interacts with ribosomal protein uL14 (rplN), blocking formation of intersubunit bridge B8. Prevents association of the 30S and 50S ribosomal subunits and the formation of functional ribosomes, thus repressing translation.</text>
</comment>
<comment type="subunit">
    <text evidence="2">Interacts with ribosomal protein uL14 (rplN).</text>
</comment>
<dbReference type="Proteomes" id="UP000219994">
    <property type="component" value="Unassembled WGS sequence"/>
</dbReference>
<protein>
    <recommendedName>
        <fullName evidence="2">Ribosomal silencing factor RsfS</fullName>
    </recommendedName>
</protein>
<dbReference type="PANTHER" id="PTHR21043">
    <property type="entry name" value="IOJAP SUPERFAMILY ORTHOLOG"/>
    <property type="match status" value="1"/>
</dbReference>
<sequence>MTASELARELVAVAVEAAASRFGEDIVVLDVSERLAFTDIFVFVTANSERNVIAIADAVEDALKAVGIPIRRREGYTAGRWILLDFGDFVLHVFHPEERMYYGLERLWADCPVVSLPPQRGGLLVTQGDVAS</sequence>
<organism evidence="3 4">
    <name type="scientific">Candidatus Lumbricidiphila eiseniae</name>
    <dbReference type="NCBI Taxonomy" id="1969409"/>
    <lineage>
        <taxon>Bacteria</taxon>
        <taxon>Bacillati</taxon>
        <taxon>Actinomycetota</taxon>
        <taxon>Actinomycetes</taxon>
        <taxon>Micrococcales</taxon>
        <taxon>Microbacteriaceae</taxon>
        <taxon>Candidatus Lumbricidiphila</taxon>
    </lineage>
</organism>
<keyword evidence="2" id="KW-0678">Repressor</keyword>
<dbReference type="GO" id="GO:0090071">
    <property type="term" value="P:negative regulation of ribosome biogenesis"/>
    <property type="evidence" value="ECO:0007669"/>
    <property type="project" value="UniProtKB-UniRule"/>
</dbReference>
<dbReference type="GO" id="GO:0043023">
    <property type="term" value="F:ribosomal large subunit binding"/>
    <property type="evidence" value="ECO:0007669"/>
    <property type="project" value="TreeGrafter"/>
</dbReference>
<comment type="similarity">
    <text evidence="1 2">Belongs to the Iojap/RsfS family.</text>
</comment>
<evidence type="ECO:0000256" key="1">
    <source>
        <dbReference type="ARBA" id="ARBA00010574"/>
    </source>
</evidence>
<keyword evidence="2" id="KW-0963">Cytoplasm</keyword>
<dbReference type="InterPro" id="IPR043519">
    <property type="entry name" value="NT_sf"/>
</dbReference>
<evidence type="ECO:0000313" key="3">
    <source>
        <dbReference type="EMBL" id="PDQ34400.1"/>
    </source>
</evidence>
<reference evidence="4" key="1">
    <citation type="submission" date="2017-03" db="EMBL/GenBank/DDBJ databases">
        <authorList>
            <person name="Lund M.B."/>
        </authorList>
    </citation>
    <scope>NUCLEOTIDE SEQUENCE [LARGE SCALE GENOMIC DNA]</scope>
</reference>
<dbReference type="GO" id="GO:0005737">
    <property type="term" value="C:cytoplasm"/>
    <property type="evidence" value="ECO:0007669"/>
    <property type="project" value="UniProtKB-SubCell"/>
</dbReference>
<dbReference type="NCBIfam" id="TIGR00090">
    <property type="entry name" value="rsfS_iojap_ybeB"/>
    <property type="match status" value="1"/>
</dbReference>
<dbReference type="PANTHER" id="PTHR21043:SF0">
    <property type="entry name" value="MITOCHONDRIAL ASSEMBLY OF RIBOSOMAL LARGE SUBUNIT PROTEIN 1"/>
    <property type="match status" value="1"/>
</dbReference>
<name>A0A2A6FNZ5_9MICO</name>
<dbReference type="Pfam" id="PF02410">
    <property type="entry name" value="RsfS"/>
    <property type="match status" value="1"/>
</dbReference>
<dbReference type="AlphaFoldDB" id="A0A2A6FNZ5"/>
<dbReference type="SUPFAM" id="SSF81301">
    <property type="entry name" value="Nucleotidyltransferase"/>
    <property type="match status" value="1"/>
</dbReference>
<dbReference type="HAMAP" id="MF_01477">
    <property type="entry name" value="Iojap_RsfS"/>
    <property type="match status" value="1"/>
</dbReference>
<dbReference type="InterPro" id="IPR004394">
    <property type="entry name" value="Iojap/RsfS/C7orf30"/>
</dbReference>
<dbReference type="GO" id="GO:0017148">
    <property type="term" value="P:negative regulation of translation"/>
    <property type="evidence" value="ECO:0007669"/>
    <property type="project" value="UniProtKB-UniRule"/>
</dbReference>
<accession>A0A2A6FNZ5</accession>
<keyword evidence="2" id="KW-0810">Translation regulation</keyword>
<evidence type="ECO:0000313" key="4">
    <source>
        <dbReference type="Proteomes" id="UP000219994"/>
    </source>
</evidence>
<dbReference type="Gene3D" id="3.30.460.10">
    <property type="entry name" value="Beta Polymerase, domain 2"/>
    <property type="match status" value="1"/>
</dbReference>
<dbReference type="GO" id="GO:0042256">
    <property type="term" value="P:cytosolic ribosome assembly"/>
    <property type="evidence" value="ECO:0007669"/>
    <property type="project" value="UniProtKB-UniRule"/>
</dbReference>
<dbReference type="EMBL" id="NAEP01000053">
    <property type="protein sequence ID" value="PDQ34400.1"/>
    <property type="molecule type" value="Genomic_DNA"/>
</dbReference>
<proteinExistence type="inferred from homology"/>
<gene>
    <name evidence="2" type="primary">rsfS</name>
    <name evidence="3" type="ORF">B5766_11345</name>
</gene>
<comment type="subcellular location">
    <subcellularLocation>
        <location evidence="2">Cytoplasm</location>
    </subcellularLocation>
</comment>
<evidence type="ECO:0000256" key="2">
    <source>
        <dbReference type="HAMAP-Rule" id="MF_01477"/>
    </source>
</evidence>
<comment type="caution">
    <text evidence="3">The sequence shown here is derived from an EMBL/GenBank/DDBJ whole genome shotgun (WGS) entry which is preliminary data.</text>
</comment>